<evidence type="ECO:0000313" key="4">
    <source>
        <dbReference type="EMBL" id="MFD0915817.1"/>
    </source>
</evidence>
<dbReference type="RefSeq" id="WP_377211663.1">
    <property type="nucleotide sequence ID" value="NZ_JBHTJV010000003.1"/>
</dbReference>
<evidence type="ECO:0000313" key="5">
    <source>
        <dbReference type="Proteomes" id="UP001597101"/>
    </source>
</evidence>
<reference evidence="5" key="1">
    <citation type="journal article" date="2019" name="Int. J. Syst. Evol. Microbiol.">
        <title>The Global Catalogue of Microorganisms (GCM) 10K type strain sequencing project: providing services to taxonomists for standard genome sequencing and annotation.</title>
        <authorList>
            <consortium name="The Broad Institute Genomics Platform"/>
            <consortium name="The Broad Institute Genome Sequencing Center for Infectious Disease"/>
            <person name="Wu L."/>
            <person name="Ma J."/>
        </authorList>
    </citation>
    <scope>NUCLEOTIDE SEQUENCE [LARGE SCALE GENOMIC DNA]</scope>
    <source>
        <strain evidence="5">CCUG 60023</strain>
    </source>
</reference>
<name>A0ABW3FE22_9HYPH</name>
<dbReference type="Proteomes" id="UP001597101">
    <property type="component" value="Unassembled WGS sequence"/>
</dbReference>
<evidence type="ECO:0000259" key="3">
    <source>
        <dbReference type="Pfam" id="PF03061"/>
    </source>
</evidence>
<dbReference type="InterPro" id="IPR006683">
    <property type="entry name" value="Thioestr_dom"/>
</dbReference>
<dbReference type="CDD" id="cd03443">
    <property type="entry name" value="PaaI_thioesterase"/>
    <property type="match status" value="1"/>
</dbReference>
<dbReference type="InterPro" id="IPR003736">
    <property type="entry name" value="PAAI_dom"/>
</dbReference>
<dbReference type="SUPFAM" id="SSF54637">
    <property type="entry name" value="Thioesterase/thiol ester dehydrase-isomerase"/>
    <property type="match status" value="1"/>
</dbReference>
<dbReference type="EC" id="3.1.2.-" evidence="4"/>
<dbReference type="PANTHER" id="PTHR21660">
    <property type="entry name" value="THIOESTERASE SUPERFAMILY MEMBER-RELATED"/>
    <property type="match status" value="1"/>
</dbReference>
<keyword evidence="5" id="KW-1185">Reference proteome</keyword>
<evidence type="ECO:0000256" key="1">
    <source>
        <dbReference type="ARBA" id="ARBA00008324"/>
    </source>
</evidence>
<protein>
    <submittedName>
        <fullName evidence="4">PaaI family thioesterase</fullName>
        <ecNumber evidence="4">3.1.2.-</ecNumber>
    </submittedName>
</protein>
<dbReference type="InterPro" id="IPR029069">
    <property type="entry name" value="HotDog_dom_sf"/>
</dbReference>
<dbReference type="GO" id="GO:0016787">
    <property type="term" value="F:hydrolase activity"/>
    <property type="evidence" value="ECO:0007669"/>
    <property type="project" value="UniProtKB-KW"/>
</dbReference>
<feature type="domain" description="Thioesterase" evidence="3">
    <location>
        <begin position="43"/>
        <end position="121"/>
    </location>
</feature>
<dbReference type="Gene3D" id="3.10.129.10">
    <property type="entry name" value="Hotdog Thioesterase"/>
    <property type="match status" value="1"/>
</dbReference>
<dbReference type="PANTHER" id="PTHR21660:SF1">
    <property type="entry name" value="ACYL-COENZYME A THIOESTERASE 13"/>
    <property type="match status" value="1"/>
</dbReference>
<dbReference type="NCBIfam" id="TIGR00369">
    <property type="entry name" value="unchar_dom_1"/>
    <property type="match status" value="1"/>
</dbReference>
<accession>A0ABW3FE22</accession>
<sequence length="135" mass="14109">MSAPERVIEADSAAQKHIGYVVHIFADRSEALLKLEPQHLNRNGKLHGGLISLLIDSSSGYAASRALSDDADAMVVTVSLTTNYLAPADGTSVRAIGRVVRAGRSIVHTTGEIVDENGVVLATGSGVFKAVKSKA</sequence>
<gene>
    <name evidence="4" type="ORF">ACFQ14_05305</name>
</gene>
<organism evidence="4 5">
    <name type="scientific">Pseudahrensia aquimaris</name>
    <dbReference type="NCBI Taxonomy" id="744461"/>
    <lineage>
        <taxon>Bacteria</taxon>
        <taxon>Pseudomonadati</taxon>
        <taxon>Pseudomonadota</taxon>
        <taxon>Alphaproteobacteria</taxon>
        <taxon>Hyphomicrobiales</taxon>
        <taxon>Ahrensiaceae</taxon>
        <taxon>Pseudahrensia</taxon>
    </lineage>
</organism>
<comment type="similarity">
    <text evidence="1">Belongs to the thioesterase PaaI family.</text>
</comment>
<dbReference type="EMBL" id="JBHTJV010000003">
    <property type="protein sequence ID" value="MFD0915817.1"/>
    <property type="molecule type" value="Genomic_DNA"/>
</dbReference>
<dbReference type="Pfam" id="PF03061">
    <property type="entry name" value="4HBT"/>
    <property type="match status" value="1"/>
</dbReference>
<evidence type="ECO:0000256" key="2">
    <source>
        <dbReference type="ARBA" id="ARBA00022801"/>
    </source>
</evidence>
<comment type="caution">
    <text evidence="4">The sequence shown here is derived from an EMBL/GenBank/DDBJ whole genome shotgun (WGS) entry which is preliminary data.</text>
</comment>
<proteinExistence type="inferred from homology"/>
<dbReference type="InterPro" id="IPR039298">
    <property type="entry name" value="ACOT13"/>
</dbReference>
<keyword evidence="2 4" id="KW-0378">Hydrolase</keyword>